<accession>E6PY09</accession>
<sequence>MRPARSLLPALLRFYEAVFDRYVSDFRLKRTL</sequence>
<comment type="caution">
    <text evidence="1">The sequence shown here is derived from an EMBL/GenBank/DDBJ whole genome shotgun (WGS) entry which is preliminary data.</text>
</comment>
<gene>
    <name evidence="1" type="ORF">CARN3_0774</name>
</gene>
<name>E6PY09_9ZZZZ</name>
<dbReference type="AlphaFoldDB" id="E6PY09"/>
<proteinExistence type="predicted"/>
<organism evidence="1">
    <name type="scientific">mine drainage metagenome</name>
    <dbReference type="NCBI Taxonomy" id="410659"/>
    <lineage>
        <taxon>unclassified sequences</taxon>
        <taxon>metagenomes</taxon>
        <taxon>ecological metagenomes</taxon>
    </lineage>
</organism>
<evidence type="ECO:0000313" key="1">
    <source>
        <dbReference type="EMBL" id="CBH99818.1"/>
    </source>
</evidence>
<reference evidence="1" key="1">
    <citation type="submission" date="2009-10" db="EMBL/GenBank/DDBJ databases">
        <title>Diversity of trophic interactions inside an arsenic-rich microbial ecosystem.</title>
        <authorList>
            <person name="Bertin P.N."/>
            <person name="Heinrich-Salmeron A."/>
            <person name="Pelletier E."/>
            <person name="Goulhen-Chollet F."/>
            <person name="Arsene-Ploetze F."/>
            <person name="Gallien S."/>
            <person name="Calteau A."/>
            <person name="Vallenet D."/>
            <person name="Casiot C."/>
            <person name="Chane-Woon-Ming B."/>
            <person name="Giloteaux L."/>
            <person name="Barakat M."/>
            <person name="Bonnefoy V."/>
            <person name="Bruneel O."/>
            <person name="Chandler M."/>
            <person name="Cleiss J."/>
            <person name="Duran R."/>
            <person name="Elbaz-Poulichet F."/>
            <person name="Fonknechten N."/>
            <person name="Lauga B."/>
            <person name="Mornico D."/>
            <person name="Ortet P."/>
            <person name="Schaeffer C."/>
            <person name="Siguier P."/>
            <person name="Alexander Thil Smith A."/>
            <person name="Van Dorsselaer A."/>
            <person name="Weissenbach J."/>
            <person name="Medigue C."/>
            <person name="Le Paslier D."/>
        </authorList>
    </citation>
    <scope>NUCLEOTIDE SEQUENCE</scope>
</reference>
<protein>
    <submittedName>
        <fullName evidence="1">Uncharacterized protein</fullName>
    </submittedName>
</protein>
<dbReference type="EMBL" id="CABN01000055">
    <property type="protein sequence ID" value="CBH99818.1"/>
    <property type="molecule type" value="Genomic_DNA"/>
</dbReference>